<gene>
    <name evidence="5" type="ORF">GSTENG00005912001</name>
</gene>
<evidence type="ECO:0000256" key="3">
    <source>
        <dbReference type="SAM" id="MobiDB-lite"/>
    </source>
</evidence>
<dbReference type="EMBL" id="CAAE01008297">
    <property type="protein sequence ID" value="CAF91272.1"/>
    <property type="molecule type" value="Genomic_DNA"/>
</dbReference>
<keyword evidence="2" id="KW-0539">Nucleus</keyword>
<evidence type="ECO:0000256" key="1">
    <source>
        <dbReference type="ARBA" id="ARBA00004123"/>
    </source>
</evidence>
<comment type="subcellular location">
    <subcellularLocation>
        <location evidence="1">Nucleus</location>
    </subcellularLocation>
</comment>
<comment type="caution">
    <text evidence="5">The sequence shown here is derived from an EMBL/GenBank/DDBJ whole genome shotgun (WGS) entry which is preliminary data.</text>
</comment>
<proteinExistence type="predicted"/>
<feature type="domain" description="Chromodomain-helicase-DNA-binding protein 1-like C-terminal" evidence="4">
    <location>
        <begin position="146"/>
        <end position="250"/>
    </location>
</feature>
<feature type="compositionally biased region" description="Basic and acidic residues" evidence="3">
    <location>
        <begin position="99"/>
        <end position="120"/>
    </location>
</feature>
<dbReference type="PANTHER" id="PTHR21765">
    <property type="entry name" value="SIMILAR TO CHROMODOMAIN-HELICASE-DNA-BINDING PROTEIN 1 (CHD-1)"/>
    <property type="match status" value="1"/>
</dbReference>
<evidence type="ECO:0000259" key="4">
    <source>
        <dbReference type="SMART" id="SM01176"/>
    </source>
</evidence>
<reference evidence="5" key="2">
    <citation type="submission" date="2004-02" db="EMBL/GenBank/DDBJ databases">
        <authorList>
            <consortium name="Genoscope"/>
            <consortium name="Whitehead Institute Centre for Genome Research"/>
        </authorList>
    </citation>
    <scope>NUCLEOTIDE SEQUENCE</scope>
</reference>
<feature type="compositionally biased region" description="Basic and acidic residues" evidence="3">
    <location>
        <begin position="27"/>
        <end position="58"/>
    </location>
</feature>
<evidence type="ECO:0000256" key="2">
    <source>
        <dbReference type="ARBA" id="ARBA00023242"/>
    </source>
</evidence>
<dbReference type="OrthoDB" id="8952513at2759"/>
<feature type="non-terminal residue" evidence="5">
    <location>
        <position position="1"/>
    </location>
</feature>
<name>Q4T760_TETNG</name>
<organism evidence="5">
    <name type="scientific">Tetraodon nigroviridis</name>
    <name type="common">Spotted green pufferfish</name>
    <name type="synonym">Chelonodon nigroviridis</name>
    <dbReference type="NCBI Taxonomy" id="99883"/>
    <lineage>
        <taxon>Eukaryota</taxon>
        <taxon>Metazoa</taxon>
        <taxon>Chordata</taxon>
        <taxon>Craniata</taxon>
        <taxon>Vertebrata</taxon>
        <taxon>Euteleostomi</taxon>
        <taxon>Actinopterygii</taxon>
        <taxon>Neopterygii</taxon>
        <taxon>Teleostei</taxon>
        <taxon>Neoteleostei</taxon>
        <taxon>Acanthomorphata</taxon>
        <taxon>Eupercaria</taxon>
        <taxon>Tetraodontiformes</taxon>
        <taxon>Tetradontoidea</taxon>
        <taxon>Tetraodontidae</taxon>
        <taxon>Tetraodon</taxon>
    </lineage>
</organism>
<sequence length="259" mass="30064">QILPDDPSKKPQSKQLQARGEYLLKLLKKEQESSEQSKTEEEEKTLKDNPSEEGEVRVRLKPTGAASSANPQHREFSPLFVEQDDGREKSPPRKRPKKDNKENKEKQGTFKKDKEVDKQNTKTRKEKAKGVRKKKSQGPVHVTAGSEPVPIERKEDDYLDQDTFSVCKEHMRPAKKALKQLEKLDKGLSDQEQLQHTHTCLLKIGDRITECLKAYGDPKEVKLWRRNLWIFVSKFTVFGAIKLHNLYKMAQKKRSYEEE</sequence>
<accession>Q4T760</accession>
<dbReference type="PANTHER" id="PTHR21765:SF1">
    <property type="entry name" value="CHD1 HELICAL C-TERMINAL DOMAIN CONTAINING PROTEIN 1"/>
    <property type="match status" value="1"/>
</dbReference>
<dbReference type="GO" id="GO:0005634">
    <property type="term" value="C:nucleus"/>
    <property type="evidence" value="ECO:0007669"/>
    <property type="project" value="UniProtKB-SubCell"/>
</dbReference>
<feature type="non-terminal residue" evidence="5">
    <location>
        <position position="259"/>
    </location>
</feature>
<dbReference type="SMART" id="SM01176">
    <property type="entry name" value="DUF4208"/>
    <property type="match status" value="1"/>
</dbReference>
<dbReference type="AlphaFoldDB" id="Q4T760"/>
<dbReference type="KEGG" id="tng:GSTEN00005912G001"/>
<reference evidence="5" key="1">
    <citation type="journal article" date="2004" name="Nature">
        <title>Genome duplication in the teleost fish Tetraodon nigroviridis reveals the early vertebrate proto-karyotype.</title>
        <authorList>
            <person name="Jaillon O."/>
            <person name="Aury J.-M."/>
            <person name="Brunet F."/>
            <person name="Petit J.-L."/>
            <person name="Stange-Thomann N."/>
            <person name="Mauceli E."/>
            <person name="Bouneau L."/>
            <person name="Fischer C."/>
            <person name="Ozouf-Costaz C."/>
            <person name="Bernot A."/>
            <person name="Nicaud S."/>
            <person name="Jaffe D."/>
            <person name="Fisher S."/>
            <person name="Lutfalla G."/>
            <person name="Dossat C."/>
            <person name="Segurens B."/>
            <person name="Dasilva C."/>
            <person name="Salanoubat M."/>
            <person name="Levy M."/>
            <person name="Boudet N."/>
            <person name="Castellano S."/>
            <person name="Anthouard V."/>
            <person name="Jubin C."/>
            <person name="Castelli V."/>
            <person name="Katinka M."/>
            <person name="Vacherie B."/>
            <person name="Biemont C."/>
            <person name="Skalli Z."/>
            <person name="Cattolico L."/>
            <person name="Poulain J."/>
            <person name="De Berardinis V."/>
            <person name="Cruaud C."/>
            <person name="Duprat S."/>
            <person name="Brottier P."/>
            <person name="Coutanceau J.-P."/>
            <person name="Gouzy J."/>
            <person name="Parra G."/>
            <person name="Lardier G."/>
            <person name="Chapple C."/>
            <person name="McKernan K.J."/>
            <person name="McEwan P."/>
            <person name="Bosak S."/>
            <person name="Kellis M."/>
            <person name="Volff J.-N."/>
            <person name="Guigo R."/>
            <person name="Zody M.C."/>
            <person name="Mesirov J."/>
            <person name="Lindblad-Toh K."/>
            <person name="Birren B."/>
            <person name="Nusbaum C."/>
            <person name="Kahn D."/>
            <person name="Robinson-Rechavi M."/>
            <person name="Laudet V."/>
            <person name="Schachter V."/>
            <person name="Quetier F."/>
            <person name="Saurin W."/>
            <person name="Scarpelli C."/>
            <person name="Wincker P."/>
            <person name="Lander E.S."/>
            <person name="Weissenbach J."/>
            <person name="Roest Crollius H."/>
        </authorList>
    </citation>
    <scope>NUCLEOTIDE SEQUENCE [LARGE SCALE GENOMIC DNA]</scope>
</reference>
<evidence type="ECO:0000313" key="5">
    <source>
        <dbReference type="EMBL" id="CAF91272.1"/>
    </source>
</evidence>
<protein>
    <submittedName>
        <fullName evidence="5">(spotted green pufferfish) hypothetical protein</fullName>
    </submittedName>
</protein>
<dbReference type="Pfam" id="PF13907">
    <property type="entry name" value="CHD1-like_C"/>
    <property type="match status" value="1"/>
</dbReference>
<feature type="region of interest" description="Disordered" evidence="3">
    <location>
        <begin position="1"/>
        <end position="145"/>
    </location>
</feature>
<feature type="compositionally biased region" description="Basic residues" evidence="3">
    <location>
        <begin position="121"/>
        <end position="136"/>
    </location>
</feature>
<dbReference type="InterPro" id="IPR025260">
    <property type="entry name" value="CHD1-like_C"/>
</dbReference>
<dbReference type="InterPro" id="IPR039880">
    <property type="entry name" value="CHCT1-like"/>
</dbReference>